<proteinExistence type="predicted"/>
<protein>
    <submittedName>
        <fullName evidence="1">Uncharacterized protein</fullName>
    </submittedName>
</protein>
<dbReference type="Proteomes" id="UP000288052">
    <property type="component" value="Unassembled WGS sequence"/>
</dbReference>
<comment type="caution">
    <text evidence="1">The sequence shown here is derived from an EMBL/GenBank/DDBJ whole genome shotgun (WGS) entry which is preliminary data.</text>
</comment>
<reference evidence="1 2" key="1">
    <citation type="submission" date="2018-09" db="EMBL/GenBank/DDBJ databases">
        <title>Characterization of the phylogenetic diversity of five novel species belonging to the genus Bifidobacterium.</title>
        <authorList>
            <person name="Lugli G.A."/>
            <person name="Duranti S."/>
            <person name="Milani C."/>
        </authorList>
    </citation>
    <scope>NUCLEOTIDE SEQUENCE [LARGE SCALE GENOMIC DNA]</scope>
    <source>
        <strain evidence="1 2">2020B</strain>
    </source>
</reference>
<keyword evidence="2" id="KW-1185">Reference proteome</keyword>
<organism evidence="1 2">
    <name type="scientific">Bifidobacterium castoris</name>
    <dbReference type="NCBI Taxonomy" id="2306972"/>
    <lineage>
        <taxon>Bacteria</taxon>
        <taxon>Bacillati</taxon>
        <taxon>Actinomycetota</taxon>
        <taxon>Actinomycetes</taxon>
        <taxon>Bifidobacteriales</taxon>
        <taxon>Bifidobacteriaceae</taxon>
        <taxon>Bifidobacterium</taxon>
    </lineage>
</organism>
<evidence type="ECO:0000313" key="2">
    <source>
        <dbReference type="Proteomes" id="UP000288052"/>
    </source>
</evidence>
<dbReference type="EMBL" id="QXGI01000004">
    <property type="protein sequence ID" value="RSX47929.1"/>
    <property type="molecule type" value="Genomic_DNA"/>
</dbReference>
<accession>A0A430F6K7</accession>
<name>A0A430F6K7_9BIFI</name>
<sequence length="44" mass="5355">MGRNPNCIALLQWLFQDWSTHVRRLWHVLCSLVAQDYAFMRKYS</sequence>
<evidence type="ECO:0000313" key="1">
    <source>
        <dbReference type="EMBL" id="RSX47929.1"/>
    </source>
</evidence>
<gene>
    <name evidence="1" type="ORF">D2E22_1216</name>
</gene>
<dbReference type="AlphaFoldDB" id="A0A430F6K7"/>